<proteinExistence type="predicted"/>
<evidence type="ECO:0000313" key="1">
    <source>
        <dbReference type="EMBL" id="GFA09754.1"/>
    </source>
</evidence>
<dbReference type="AlphaFoldDB" id="A0A699J3U5"/>
<name>A0A699J3U5_TANCI</name>
<dbReference type="PANTHER" id="PTHR34776">
    <property type="entry name" value="F17F16.3 PROTEIN"/>
    <property type="match status" value="1"/>
</dbReference>
<accession>A0A699J3U5</accession>
<dbReference type="EMBL" id="BKCJ010368480">
    <property type="protein sequence ID" value="GFA09754.1"/>
    <property type="molecule type" value="Genomic_DNA"/>
</dbReference>
<protein>
    <submittedName>
        <fullName evidence="1">Uncharacterized protein</fullName>
    </submittedName>
</protein>
<gene>
    <name evidence="1" type="ORF">Tci_581726</name>
</gene>
<organism evidence="1">
    <name type="scientific">Tanacetum cinerariifolium</name>
    <name type="common">Dalmatian daisy</name>
    <name type="synonym">Chrysanthemum cinerariifolium</name>
    <dbReference type="NCBI Taxonomy" id="118510"/>
    <lineage>
        <taxon>Eukaryota</taxon>
        <taxon>Viridiplantae</taxon>
        <taxon>Streptophyta</taxon>
        <taxon>Embryophyta</taxon>
        <taxon>Tracheophyta</taxon>
        <taxon>Spermatophyta</taxon>
        <taxon>Magnoliopsida</taxon>
        <taxon>eudicotyledons</taxon>
        <taxon>Gunneridae</taxon>
        <taxon>Pentapetalae</taxon>
        <taxon>asterids</taxon>
        <taxon>campanulids</taxon>
        <taxon>Asterales</taxon>
        <taxon>Asteraceae</taxon>
        <taxon>Asteroideae</taxon>
        <taxon>Anthemideae</taxon>
        <taxon>Anthemidinae</taxon>
        <taxon>Tanacetum</taxon>
    </lineage>
</organism>
<comment type="caution">
    <text evidence="1">The sequence shown here is derived from an EMBL/GenBank/DDBJ whole genome shotgun (WGS) entry which is preliminary data.</text>
</comment>
<dbReference type="PANTHER" id="PTHR34776:SF1">
    <property type="entry name" value="F17F16.3 PROTEIN"/>
    <property type="match status" value="1"/>
</dbReference>
<sequence length="119" mass="13283">MVVANLSSSSFKNVGYTGFLCTIKYILHDVTLLHFVVSKKFGKLHYHAADPPDFLNYQGYGFLLISSSDNIHEELGVDVHEDSFCSDLINTYGAETSTDTLLKAFGFEYYSCYVLTNAS</sequence>
<reference evidence="1" key="1">
    <citation type="journal article" date="2019" name="Sci. Rep.">
        <title>Draft genome of Tanacetum cinerariifolium, the natural source of mosquito coil.</title>
        <authorList>
            <person name="Yamashiro T."/>
            <person name="Shiraishi A."/>
            <person name="Satake H."/>
            <person name="Nakayama K."/>
        </authorList>
    </citation>
    <scope>NUCLEOTIDE SEQUENCE</scope>
</reference>